<reference evidence="2" key="1">
    <citation type="journal article" date="2022" name="Mol. Ecol. Resour.">
        <title>The genomes of chicory, endive, great burdock and yacon provide insights into Asteraceae palaeo-polyploidization history and plant inulin production.</title>
        <authorList>
            <person name="Fan W."/>
            <person name="Wang S."/>
            <person name="Wang H."/>
            <person name="Wang A."/>
            <person name="Jiang F."/>
            <person name="Liu H."/>
            <person name="Zhao H."/>
            <person name="Xu D."/>
            <person name="Zhang Y."/>
        </authorList>
    </citation>
    <scope>NUCLEOTIDE SEQUENCE [LARGE SCALE GENOMIC DNA]</scope>
    <source>
        <strain evidence="2">cv. Yunnan</strain>
    </source>
</reference>
<organism evidence="1 2">
    <name type="scientific">Smallanthus sonchifolius</name>
    <dbReference type="NCBI Taxonomy" id="185202"/>
    <lineage>
        <taxon>Eukaryota</taxon>
        <taxon>Viridiplantae</taxon>
        <taxon>Streptophyta</taxon>
        <taxon>Embryophyta</taxon>
        <taxon>Tracheophyta</taxon>
        <taxon>Spermatophyta</taxon>
        <taxon>Magnoliopsida</taxon>
        <taxon>eudicotyledons</taxon>
        <taxon>Gunneridae</taxon>
        <taxon>Pentapetalae</taxon>
        <taxon>asterids</taxon>
        <taxon>campanulids</taxon>
        <taxon>Asterales</taxon>
        <taxon>Asteraceae</taxon>
        <taxon>Asteroideae</taxon>
        <taxon>Heliantheae alliance</taxon>
        <taxon>Millerieae</taxon>
        <taxon>Smallanthus</taxon>
    </lineage>
</organism>
<gene>
    <name evidence="1" type="ORF">L1987_76438</name>
</gene>
<evidence type="ECO:0000313" key="2">
    <source>
        <dbReference type="Proteomes" id="UP001056120"/>
    </source>
</evidence>
<proteinExistence type="predicted"/>
<evidence type="ECO:0000313" key="1">
    <source>
        <dbReference type="EMBL" id="KAI3693495.1"/>
    </source>
</evidence>
<protein>
    <submittedName>
        <fullName evidence="1">Uncharacterized protein</fullName>
    </submittedName>
</protein>
<dbReference type="Proteomes" id="UP001056120">
    <property type="component" value="Linkage Group LG26"/>
</dbReference>
<keyword evidence="2" id="KW-1185">Reference proteome</keyword>
<name>A0ACB8Z880_9ASTR</name>
<sequence length="231" mass="26793">MANKNLCIFILVATFVAQATWVRAKEWAVGDDKGWTPGVDYDAWVQGKDFYPGDSFVFQYEWTKHNVVFFPKEEDYQNCNLASVETLTACGRNVITLNWAAEFRWASAIGDDCKNGMKLKFTIKPAPPALEAFKVENFECAIDYVSFIIHNLGHITTVVLHELTEEELQELRHKDKKDAIQEEEHNEKEDVVLKLYEAEDEENHINIKNKILGWIHLKRKKKRTLNIVNDF</sequence>
<accession>A0ACB8Z880</accession>
<reference evidence="1 2" key="2">
    <citation type="journal article" date="2022" name="Mol. Ecol. Resour.">
        <title>The genomes of chicory, endive, great burdock and yacon provide insights into Asteraceae paleo-polyploidization history and plant inulin production.</title>
        <authorList>
            <person name="Fan W."/>
            <person name="Wang S."/>
            <person name="Wang H."/>
            <person name="Wang A."/>
            <person name="Jiang F."/>
            <person name="Liu H."/>
            <person name="Zhao H."/>
            <person name="Xu D."/>
            <person name="Zhang Y."/>
        </authorList>
    </citation>
    <scope>NUCLEOTIDE SEQUENCE [LARGE SCALE GENOMIC DNA]</scope>
    <source>
        <strain evidence="2">cv. Yunnan</strain>
        <tissue evidence="1">Leaves</tissue>
    </source>
</reference>
<dbReference type="EMBL" id="CM042043">
    <property type="protein sequence ID" value="KAI3693495.1"/>
    <property type="molecule type" value="Genomic_DNA"/>
</dbReference>
<comment type="caution">
    <text evidence="1">The sequence shown here is derived from an EMBL/GenBank/DDBJ whole genome shotgun (WGS) entry which is preliminary data.</text>
</comment>